<dbReference type="AlphaFoldDB" id="A0A5E4MJP4"/>
<dbReference type="PANTHER" id="PTHR34038:SF1">
    <property type="entry name" value="ATP SYNTHASE MEMBRANE SUBUNIT K, MITOCHONDRIAL"/>
    <property type="match status" value="1"/>
</dbReference>
<evidence type="ECO:0000313" key="7">
    <source>
        <dbReference type="Proteomes" id="UP000325440"/>
    </source>
</evidence>
<dbReference type="OrthoDB" id="9435504at2759"/>
<name>A0A5E4MJP4_9HEMI</name>
<evidence type="ECO:0000256" key="5">
    <source>
        <dbReference type="ARBA" id="ARBA00023136"/>
    </source>
</evidence>
<dbReference type="PRINTS" id="PR01821">
    <property type="entry name" value="DAPIT"/>
</dbReference>
<dbReference type="PANTHER" id="PTHR34038">
    <property type="entry name" value="ATP SYNTHASE MEMBRANE SUBUNIT DAPIT, MITOCHONDRIAL"/>
    <property type="match status" value="1"/>
</dbReference>
<dbReference type="Pfam" id="PF14960">
    <property type="entry name" value="ATP_synth_reg"/>
    <property type="match status" value="1"/>
</dbReference>
<protein>
    <submittedName>
        <fullName evidence="6">DAPIT</fullName>
    </submittedName>
</protein>
<evidence type="ECO:0000256" key="3">
    <source>
        <dbReference type="ARBA" id="ARBA00022989"/>
    </source>
</evidence>
<evidence type="ECO:0000256" key="2">
    <source>
        <dbReference type="ARBA" id="ARBA00022692"/>
    </source>
</evidence>
<sequence length="63" mass="6735">MAHEEGDPAEIAKLTGLNKYFNSITTKGRVNIVCATYGTIAVAYVLYKLRSPSAAVEKPSTSS</sequence>
<evidence type="ECO:0000313" key="6">
    <source>
        <dbReference type="EMBL" id="VVC31692.1"/>
    </source>
</evidence>
<accession>A0A5E4MJP4</accession>
<evidence type="ECO:0000256" key="1">
    <source>
        <dbReference type="ARBA" id="ARBA00004304"/>
    </source>
</evidence>
<keyword evidence="7" id="KW-1185">Reference proteome</keyword>
<keyword evidence="4" id="KW-0496">Mitochondrion</keyword>
<keyword evidence="5" id="KW-0472">Membrane</keyword>
<dbReference type="GO" id="GO:0031966">
    <property type="term" value="C:mitochondrial membrane"/>
    <property type="evidence" value="ECO:0007669"/>
    <property type="project" value="UniProtKB-SubCell"/>
</dbReference>
<gene>
    <name evidence="6" type="ORF">CINCED_3A022027</name>
</gene>
<reference evidence="6 7" key="1">
    <citation type="submission" date="2019-08" db="EMBL/GenBank/DDBJ databases">
        <authorList>
            <person name="Alioto T."/>
            <person name="Alioto T."/>
            <person name="Gomez Garrido J."/>
        </authorList>
    </citation>
    <scope>NUCLEOTIDE SEQUENCE [LARGE SCALE GENOMIC DNA]</scope>
</reference>
<organism evidence="6 7">
    <name type="scientific">Cinara cedri</name>
    <dbReference type="NCBI Taxonomy" id="506608"/>
    <lineage>
        <taxon>Eukaryota</taxon>
        <taxon>Metazoa</taxon>
        <taxon>Ecdysozoa</taxon>
        <taxon>Arthropoda</taxon>
        <taxon>Hexapoda</taxon>
        <taxon>Insecta</taxon>
        <taxon>Pterygota</taxon>
        <taxon>Neoptera</taxon>
        <taxon>Paraneoptera</taxon>
        <taxon>Hemiptera</taxon>
        <taxon>Sternorrhyncha</taxon>
        <taxon>Aphidomorpha</taxon>
        <taxon>Aphidoidea</taxon>
        <taxon>Aphididae</taxon>
        <taxon>Lachninae</taxon>
        <taxon>Cinara</taxon>
    </lineage>
</organism>
<keyword evidence="3" id="KW-1133">Transmembrane helix</keyword>
<dbReference type="EMBL" id="CABPRJ010000950">
    <property type="protein sequence ID" value="VVC31692.1"/>
    <property type="molecule type" value="Genomic_DNA"/>
</dbReference>
<dbReference type="InterPro" id="IPR009125">
    <property type="entry name" value="ATPMK"/>
</dbReference>
<dbReference type="Proteomes" id="UP000325440">
    <property type="component" value="Unassembled WGS sequence"/>
</dbReference>
<keyword evidence="2" id="KW-0812">Transmembrane</keyword>
<comment type="subcellular location">
    <subcellularLocation>
        <location evidence="1">Mitochondrion membrane</location>
        <topology evidence="1">Single-pass membrane protein</topology>
    </subcellularLocation>
</comment>
<evidence type="ECO:0000256" key="4">
    <source>
        <dbReference type="ARBA" id="ARBA00023128"/>
    </source>
</evidence>
<proteinExistence type="predicted"/>